<dbReference type="GO" id="GO:0005634">
    <property type="term" value="C:nucleus"/>
    <property type="evidence" value="ECO:0007669"/>
    <property type="project" value="UniProtKB-SubCell"/>
</dbReference>
<keyword evidence="13" id="KW-0175">Coiled coil</keyword>
<sequence>MYNVSQASPHDMSLMYSSNFKHSGEEETEKTRAVFMDSNTNYHHQQNQNQPPNSGLLRFRSAPSSLLANFTDSGDGVHKGANLCDDFESERFMPCGGFQDSAMSCQSQLPPQYPRQSSSTSSSAMDGSYGVVNSNNMEAKQGSSLVRQSSSPAGLFSHLSAQNGYAIMRGVGNFRPGNVGNGEISPSTSRLKPQVSFSSGLPSSLGLLPQISEIGSECIQASSPNDRKLANSNGDARFYSPGFPYGSWNDSAHFENFSGMKRDQDNDGKLYSGSNPSGIRNEEFGHRSQILSHHLSLPKTSAEMAAMEKFLHFQDSVPCKIRAKRGCATHPRSIAERVRRTRISERMRKLQELVPNMDKQTNTADMLDLAVEYIKDLQKQYNSLTDNRANCKCLGDSAVGKSQLLARFARNEFNVDSKATIGVEFQTKTLAIDQKAVKAQIWDTAGQERYRAVTSAYYRGAVGAMLVYDMTKRQSFDHMARWLEELRGHADKNIVIMLIGNKSDLGSLRAVPTEDAQEFAERENLFFMETSALEATNVETAFLTILTDIYKIISKKTLTANADTDSTGSSTLLTGTKIVVPGGPDSAAQKGGCCGS</sequence>
<dbReference type="GO" id="GO:0005525">
    <property type="term" value="F:GTP binding"/>
    <property type="evidence" value="ECO:0007669"/>
    <property type="project" value="UniProtKB-KW"/>
</dbReference>
<dbReference type="SMART" id="SM00353">
    <property type="entry name" value="HLH"/>
    <property type="match status" value="1"/>
</dbReference>
<keyword evidence="6" id="KW-0342">GTP-binding</keyword>
<dbReference type="SMART" id="SM00175">
    <property type="entry name" value="RAB"/>
    <property type="match status" value="1"/>
</dbReference>
<dbReference type="PROSITE" id="PS51421">
    <property type="entry name" value="RAS"/>
    <property type="match status" value="1"/>
</dbReference>
<dbReference type="SMART" id="SM00173">
    <property type="entry name" value="RAS"/>
    <property type="match status" value="1"/>
</dbReference>
<dbReference type="FunFam" id="4.10.280.10:FF:000021">
    <property type="entry name" value="Transcription factor bHLH130 family"/>
    <property type="match status" value="1"/>
</dbReference>
<evidence type="ECO:0000256" key="12">
    <source>
        <dbReference type="ARBA" id="ARBA00037868"/>
    </source>
</evidence>
<name>A0AA38ZUV2_VITRO</name>
<dbReference type="FunFam" id="3.40.50.300:FF:000274">
    <property type="entry name" value="ras-related protein RABA5a"/>
    <property type="match status" value="1"/>
</dbReference>
<reference evidence="16 17" key="1">
    <citation type="journal article" date="2023" name="BMC Biotechnol.">
        <title>Vitis rotundifolia cv Carlos genome sequencing.</title>
        <authorList>
            <person name="Huff M."/>
            <person name="Hulse-Kemp A."/>
            <person name="Scheffler B."/>
            <person name="Youngblood R."/>
            <person name="Simpson S."/>
            <person name="Babiker E."/>
            <person name="Staton M."/>
        </authorList>
    </citation>
    <scope>NUCLEOTIDE SEQUENCE [LARGE SCALE GENOMIC DNA]</scope>
    <source>
        <tissue evidence="16">Leaf</tissue>
    </source>
</reference>
<evidence type="ECO:0000256" key="13">
    <source>
        <dbReference type="SAM" id="Coils"/>
    </source>
</evidence>
<dbReference type="Gene3D" id="3.40.50.300">
    <property type="entry name" value="P-loop containing nucleotide triphosphate hydrolases"/>
    <property type="match status" value="1"/>
</dbReference>
<comment type="similarity">
    <text evidence="2">Belongs to the small GTPase superfamily. Rab family.</text>
</comment>
<dbReference type="EMBL" id="JARBHA010000008">
    <property type="protein sequence ID" value="KAJ9695718.1"/>
    <property type="molecule type" value="Genomic_DNA"/>
</dbReference>
<dbReference type="NCBIfam" id="TIGR00231">
    <property type="entry name" value="small_GTP"/>
    <property type="match status" value="1"/>
</dbReference>
<dbReference type="SMART" id="SM00176">
    <property type="entry name" value="RAN"/>
    <property type="match status" value="1"/>
</dbReference>
<dbReference type="PROSITE" id="PS51419">
    <property type="entry name" value="RAB"/>
    <property type="match status" value="1"/>
</dbReference>
<protein>
    <recommendedName>
        <fullName evidence="15">BHLH domain-containing protein</fullName>
    </recommendedName>
</protein>
<dbReference type="GO" id="GO:0003924">
    <property type="term" value="F:GTPase activity"/>
    <property type="evidence" value="ECO:0007669"/>
    <property type="project" value="InterPro"/>
</dbReference>
<dbReference type="PANTHER" id="PTHR47979">
    <property type="entry name" value="DRAB11-RELATED"/>
    <property type="match status" value="1"/>
</dbReference>
<dbReference type="InterPro" id="IPR045239">
    <property type="entry name" value="bHLH95_bHLH"/>
</dbReference>
<dbReference type="InterPro" id="IPR027417">
    <property type="entry name" value="P-loop_NTPase"/>
</dbReference>
<dbReference type="InterPro" id="IPR036638">
    <property type="entry name" value="HLH_DNA-bd_sf"/>
</dbReference>
<keyword evidence="3" id="KW-0547">Nucleotide-binding</keyword>
<keyword evidence="5" id="KW-0238">DNA-binding</keyword>
<evidence type="ECO:0000256" key="10">
    <source>
        <dbReference type="ARBA" id="ARBA00023288"/>
    </source>
</evidence>
<dbReference type="Gene3D" id="4.10.280.10">
    <property type="entry name" value="Helix-loop-helix DNA-binding domain"/>
    <property type="match status" value="1"/>
</dbReference>
<dbReference type="CDD" id="cd11393">
    <property type="entry name" value="bHLH_AtbHLH_like"/>
    <property type="match status" value="1"/>
</dbReference>
<dbReference type="PROSITE" id="PS50888">
    <property type="entry name" value="BHLH"/>
    <property type="match status" value="1"/>
</dbReference>
<evidence type="ECO:0000256" key="8">
    <source>
        <dbReference type="ARBA" id="ARBA00023163"/>
    </source>
</evidence>
<keyword evidence="4" id="KW-0805">Transcription regulation</keyword>
<keyword evidence="17" id="KW-1185">Reference proteome</keyword>
<evidence type="ECO:0000256" key="5">
    <source>
        <dbReference type="ARBA" id="ARBA00023125"/>
    </source>
</evidence>
<feature type="compositionally biased region" description="Polar residues" evidence="14">
    <location>
        <begin position="103"/>
        <end position="116"/>
    </location>
</feature>
<dbReference type="Proteomes" id="UP001168098">
    <property type="component" value="Unassembled WGS sequence"/>
</dbReference>
<feature type="region of interest" description="Disordered" evidence="14">
    <location>
        <begin position="103"/>
        <end position="135"/>
    </location>
</feature>
<evidence type="ECO:0000256" key="14">
    <source>
        <dbReference type="SAM" id="MobiDB-lite"/>
    </source>
</evidence>
<gene>
    <name evidence="16" type="ORF">PVL29_010944</name>
</gene>
<dbReference type="InterPro" id="IPR001806">
    <property type="entry name" value="Small_GTPase"/>
</dbReference>
<evidence type="ECO:0000256" key="7">
    <source>
        <dbReference type="ARBA" id="ARBA00023136"/>
    </source>
</evidence>
<dbReference type="GO" id="GO:0006355">
    <property type="term" value="P:regulation of DNA-templated transcription"/>
    <property type="evidence" value="ECO:0007669"/>
    <property type="project" value="UniProtKB-ARBA"/>
</dbReference>
<dbReference type="InterPro" id="IPR011598">
    <property type="entry name" value="bHLH_dom"/>
</dbReference>
<keyword evidence="8" id="KW-0804">Transcription</keyword>
<dbReference type="InterPro" id="IPR050209">
    <property type="entry name" value="Rab_GTPases_membrane_traffic"/>
</dbReference>
<feature type="coiled-coil region" evidence="13">
    <location>
        <begin position="367"/>
        <end position="394"/>
    </location>
</feature>
<keyword evidence="9" id="KW-0539">Nucleus</keyword>
<evidence type="ECO:0000256" key="11">
    <source>
        <dbReference type="ARBA" id="ARBA00023289"/>
    </source>
</evidence>
<comment type="subcellular location">
    <subcellularLocation>
        <location evidence="12">Endomembrane system</location>
        <topology evidence="12">Lipid-anchor</topology>
    </subcellularLocation>
    <subcellularLocation>
        <location evidence="1">Nucleus</location>
    </subcellularLocation>
</comment>
<evidence type="ECO:0000256" key="1">
    <source>
        <dbReference type="ARBA" id="ARBA00004123"/>
    </source>
</evidence>
<proteinExistence type="inferred from homology"/>
<evidence type="ECO:0000256" key="9">
    <source>
        <dbReference type="ARBA" id="ARBA00023242"/>
    </source>
</evidence>
<dbReference type="SMART" id="SM00174">
    <property type="entry name" value="RHO"/>
    <property type="match status" value="1"/>
</dbReference>
<dbReference type="AlphaFoldDB" id="A0AA38ZUV2"/>
<evidence type="ECO:0000256" key="2">
    <source>
        <dbReference type="ARBA" id="ARBA00006270"/>
    </source>
</evidence>
<dbReference type="InterPro" id="IPR005225">
    <property type="entry name" value="Small_GTP-bd"/>
</dbReference>
<dbReference type="Pfam" id="PF00071">
    <property type="entry name" value="Ras"/>
    <property type="match status" value="1"/>
</dbReference>
<keyword evidence="7" id="KW-0472">Membrane</keyword>
<dbReference type="Pfam" id="PF00010">
    <property type="entry name" value="HLH"/>
    <property type="match status" value="1"/>
</dbReference>
<dbReference type="CDD" id="cd01868">
    <property type="entry name" value="Rab11_like"/>
    <property type="match status" value="1"/>
</dbReference>
<organism evidence="16 17">
    <name type="scientific">Vitis rotundifolia</name>
    <name type="common">Muscadine grape</name>
    <dbReference type="NCBI Taxonomy" id="103349"/>
    <lineage>
        <taxon>Eukaryota</taxon>
        <taxon>Viridiplantae</taxon>
        <taxon>Streptophyta</taxon>
        <taxon>Embryophyta</taxon>
        <taxon>Tracheophyta</taxon>
        <taxon>Spermatophyta</taxon>
        <taxon>Magnoliopsida</taxon>
        <taxon>eudicotyledons</taxon>
        <taxon>Gunneridae</taxon>
        <taxon>Pentapetalae</taxon>
        <taxon>rosids</taxon>
        <taxon>Vitales</taxon>
        <taxon>Vitaceae</taxon>
        <taxon>Viteae</taxon>
        <taxon>Vitis</taxon>
    </lineage>
</organism>
<dbReference type="PRINTS" id="PR00449">
    <property type="entry name" value="RASTRNSFRMNG"/>
</dbReference>
<evidence type="ECO:0000313" key="16">
    <source>
        <dbReference type="EMBL" id="KAJ9695718.1"/>
    </source>
</evidence>
<evidence type="ECO:0000256" key="4">
    <source>
        <dbReference type="ARBA" id="ARBA00023015"/>
    </source>
</evidence>
<feature type="domain" description="BHLH" evidence="15">
    <location>
        <begin position="327"/>
        <end position="377"/>
    </location>
</feature>
<dbReference type="GO" id="GO:0046983">
    <property type="term" value="F:protein dimerization activity"/>
    <property type="evidence" value="ECO:0007669"/>
    <property type="project" value="InterPro"/>
</dbReference>
<keyword evidence="10" id="KW-0449">Lipoprotein</keyword>
<dbReference type="GO" id="GO:0012505">
    <property type="term" value="C:endomembrane system"/>
    <property type="evidence" value="ECO:0007669"/>
    <property type="project" value="UniProtKB-SubCell"/>
</dbReference>
<dbReference type="SUPFAM" id="SSF47459">
    <property type="entry name" value="HLH, helix-loop-helix DNA-binding domain"/>
    <property type="match status" value="1"/>
</dbReference>
<dbReference type="GO" id="GO:0000976">
    <property type="term" value="F:transcription cis-regulatory region binding"/>
    <property type="evidence" value="ECO:0007669"/>
    <property type="project" value="UniProtKB-ARBA"/>
</dbReference>
<evidence type="ECO:0000256" key="6">
    <source>
        <dbReference type="ARBA" id="ARBA00023134"/>
    </source>
</evidence>
<evidence type="ECO:0000256" key="3">
    <source>
        <dbReference type="ARBA" id="ARBA00022741"/>
    </source>
</evidence>
<keyword evidence="11" id="KW-0636">Prenylation</keyword>
<evidence type="ECO:0000313" key="17">
    <source>
        <dbReference type="Proteomes" id="UP001168098"/>
    </source>
</evidence>
<evidence type="ECO:0000259" key="15">
    <source>
        <dbReference type="PROSITE" id="PS50888"/>
    </source>
</evidence>
<comment type="caution">
    <text evidence="16">The sequence shown here is derived from an EMBL/GenBank/DDBJ whole genome shotgun (WGS) entry which is preliminary data.</text>
</comment>
<dbReference type="SUPFAM" id="SSF52540">
    <property type="entry name" value="P-loop containing nucleoside triphosphate hydrolases"/>
    <property type="match status" value="1"/>
</dbReference>
<accession>A0AA38ZUV2</accession>